<protein>
    <recommendedName>
        <fullName evidence="4">AraC family transcriptional regulator</fullName>
    </recommendedName>
</protein>
<dbReference type="Proteomes" id="UP000016491">
    <property type="component" value="Unassembled WGS sequence"/>
</dbReference>
<sequence>MKPYTYILGGGENMKNFAGNKRINAWLAAFLVTAVLFLSGLFIITHAEHICTGEDCPVCAEIEACVSAIRLLSEAVGTGAVAVLAFHVTFKFISFCQTGLHLCPVSLVSLKIRLDN</sequence>
<evidence type="ECO:0000313" key="3">
    <source>
        <dbReference type="Proteomes" id="UP000016491"/>
    </source>
</evidence>
<name>A0ABC9TWL8_CLOSY</name>
<evidence type="ECO:0000313" key="2">
    <source>
        <dbReference type="EMBL" id="ERI76146.1"/>
    </source>
</evidence>
<keyword evidence="1" id="KW-0812">Transmembrane</keyword>
<keyword evidence="1" id="KW-0472">Membrane</keyword>
<organism evidence="2 3">
    <name type="scientific">[Clostridium] symbiosum ATCC 14940</name>
    <dbReference type="NCBI Taxonomy" id="411472"/>
    <lineage>
        <taxon>Bacteria</taxon>
        <taxon>Bacillati</taxon>
        <taxon>Bacillota</taxon>
        <taxon>Clostridia</taxon>
        <taxon>Lachnospirales</taxon>
        <taxon>Lachnospiraceae</taxon>
        <taxon>Otoolea</taxon>
    </lineage>
</organism>
<keyword evidence="1" id="KW-1133">Transmembrane helix</keyword>
<dbReference type="AlphaFoldDB" id="A0ABC9TWL8"/>
<reference evidence="2 3" key="1">
    <citation type="submission" date="2013-07" db="EMBL/GenBank/DDBJ databases">
        <authorList>
            <person name="Weinstock G."/>
            <person name="Sodergren E."/>
            <person name="Wylie T."/>
            <person name="Fulton L."/>
            <person name="Fulton R."/>
            <person name="Fronick C."/>
            <person name="O'Laughlin M."/>
            <person name="Godfrey J."/>
            <person name="Miner T."/>
            <person name="Herter B."/>
            <person name="Appelbaum E."/>
            <person name="Cordes M."/>
            <person name="Lek S."/>
            <person name="Wollam A."/>
            <person name="Pepin K.H."/>
            <person name="Palsikar V.B."/>
            <person name="Mitreva M."/>
            <person name="Wilson R.K."/>
        </authorList>
    </citation>
    <scope>NUCLEOTIDE SEQUENCE [LARGE SCALE GENOMIC DNA]</scope>
    <source>
        <strain evidence="2 3">ATCC 14940</strain>
    </source>
</reference>
<feature type="transmembrane region" description="Helical" evidence="1">
    <location>
        <begin position="23"/>
        <end position="44"/>
    </location>
</feature>
<proteinExistence type="predicted"/>
<evidence type="ECO:0008006" key="4">
    <source>
        <dbReference type="Google" id="ProtNLM"/>
    </source>
</evidence>
<accession>A0ABC9TWL8</accession>
<dbReference type="EMBL" id="AWSU01000217">
    <property type="protein sequence ID" value="ERI76146.1"/>
    <property type="molecule type" value="Genomic_DNA"/>
</dbReference>
<comment type="caution">
    <text evidence="2">The sequence shown here is derived from an EMBL/GenBank/DDBJ whole genome shotgun (WGS) entry which is preliminary data.</text>
</comment>
<gene>
    <name evidence="2" type="ORF">CLOSYM_02785</name>
</gene>
<evidence type="ECO:0000256" key="1">
    <source>
        <dbReference type="SAM" id="Phobius"/>
    </source>
</evidence>